<evidence type="ECO:0000313" key="2">
    <source>
        <dbReference type="EMBL" id="EPS93013.1"/>
    </source>
</evidence>
<name>S8DNU8_FOMSC</name>
<dbReference type="EMBL" id="KE504308">
    <property type="protein sequence ID" value="EPS93013.1"/>
    <property type="molecule type" value="Genomic_DNA"/>
</dbReference>
<feature type="region of interest" description="Disordered" evidence="1">
    <location>
        <begin position="1"/>
        <end position="51"/>
    </location>
</feature>
<sequence>MPRVRAKAGRSAPRLPSPYSRPHHPLVEGDLTANANTNTHTPNANDTMSDKATPYQMRQNHHILDAAAAQRDNAVSLALWAREIWQKIKEVPPAMNIDDYLKLFIPSNESVPLPACPPVGSSFRNIGEGGAERMMYTPLVRALTRLMKKFPAKIRPKFHNYDHTEMKFPFELHAKDQHPTMPDVIATIPSLCLVAPLYRWRHVALVFELKARREEDPMLRETATHWRTLI</sequence>
<feature type="compositionally biased region" description="Low complexity" evidence="1">
    <location>
        <begin position="32"/>
        <end position="47"/>
    </location>
</feature>
<protein>
    <recommendedName>
        <fullName evidence="4">Fungal-type protein kinase domain-containing protein</fullName>
    </recommendedName>
</protein>
<evidence type="ECO:0000313" key="3">
    <source>
        <dbReference type="Proteomes" id="UP000015241"/>
    </source>
</evidence>
<evidence type="ECO:0008006" key="4">
    <source>
        <dbReference type="Google" id="ProtNLM"/>
    </source>
</evidence>
<dbReference type="AlphaFoldDB" id="S8DNU8"/>
<dbReference type="Proteomes" id="UP000015241">
    <property type="component" value="Unassembled WGS sequence"/>
</dbReference>
<dbReference type="InParanoid" id="S8DNU8"/>
<reference evidence="2 3" key="1">
    <citation type="journal article" date="2012" name="Science">
        <title>The Paleozoic origin of enzymatic lignin decomposition reconstructed from 31 fungal genomes.</title>
        <authorList>
            <person name="Floudas D."/>
            <person name="Binder M."/>
            <person name="Riley R."/>
            <person name="Barry K."/>
            <person name="Blanchette R.A."/>
            <person name="Henrissat B."/>
            <person name="Martinez A.T."/>
            <person name="Otillar R."/>
            <person name="Spatafora J.W."/>
            <person name="Yadav J.S."/>
            <person name="Aerts A."/>
            <person name="Benoit I."/>
            <person name="Boyd A."/>
            <person name="Carlson A."/>
            <person name="Copeland A."/>
            <person name="Coutinho P.M."/>
            <person name="de Vries R.P."/>
            <person name="Ferreira P."/>
            <person name="Findley K."/>
            <person name="Foster B."/>
            <person name="Gaskell J."/>
            <person name="Glotzer D."/>
            <person name="Gorecki P."/>
            <person name="Heitman J."/>
            <person name="Hesse C."/>
            <person name="Hori C."/>
            <person name="Igarashi K."/>
            <person name="Jurgens J.A."/>
            <person name="Kallen N."/>
            <person name="Kersten P."/>
            <person name="Kohler A."/>
            <person name="Kuees U."/>
            <person name="Kumar T.K.A."/>
            <person name="Kuo A."/>
            <person name="LaButti K."/>
            <person name="Larrondo L.F."/>
            <person name="Lindquist E."/>
            <person name="Ling A."/>
            <person name="Lombard V."/>
            <person name="Lucas S."/>
            <person name="Lundell T."/>
            <person name="Martin R."/>
            <person name="McLaughlin D.J."/>
            <person name="Morgenstern I."/>
            <person name="Morin E."/>
            <person name="Murat C."/>
            <person name="Nagy L.G."/>
            <person name="Nolan M."/>
            <person name="Ohm R.A."/>
            <person name="Patyshakuliyeva A."/>
            <person name="Rokas A."/>
            <person name="Ruiz-Duenas F.J."/>
            <person name="Sabat G."/>
            <person name="Salamov A."/>
            <person name="Samejima M."/>
            <person name="Schmutz J."/>
            <person name="Slot J.C."/>
            <person name="St John F."/>
            <person name="Stenlid J."/>
            <person name="Sun H."/>
            <person name="Sun S."/>
            <person name="Syed K."/>
            <person name="Tsang A."/>
            <person name="Wiebenga A."/>
            <person name="Young D."/>
            <person name="Pisabarro A."/>
            <person name="Eastwood D.C."/>
            <person name="Martin F."/>
            <person name="Cullen D."/>
            <person name="Grigoriev I.V."/>
            <person name="Hibbett D.S."/>
        </authorList>
    </citation>
    <scope>NUCLEOTIDE SEQUENCE</scope>
    <source>
        <strain evidence="3">FP-58527</strain>
    </source>
</reference>
<dbReference type="STRING" id="743788.S8DNU8"/>
<keyword evidence="3" id="KW-1185">Reference proteome</keyword>
<proteinExistence type="predicted"/>
<organism evidence="2 3">
    <name type="scientific">Fomitopsis schrenkii</name>
    <name type="common">Brown rot fungus</name>
    <dbReference type="NCBI Taxonomy" id="2126942"/>
    <lineage>
        <taxon>Eukaryota</taxon>
        <taxon>Fungi</taxon>
        <taxon>Dikarya</taxon>
        <taxon>Basidiomycota</taxon>
        <taxon>Agaricomycotina</taxon>
        <taxon>Agaricomycetes</taxon>
        <taxon>Polyporales</taxon>
        <taxon>Fomitopsis</taxon>
    </lineage>
</organism>
<evidence type="ECO:0000256" key="1">
    <source>
        <dbReference type="SAM" id="MobiDB-lite"/>
    </source>
</evidence>
<dbReference type="HOGENOM" id="CLU_1204792_0_0_1"/>
<gene>
    <name evidence="2" type="ORF">FOMPIDRAFT_1056364</name>
</gene>
<accession>S8DNU8</accession>
<dbReference type="OrthoDB" id="2797568at2759"/>